<dbReference type="UniPathway" id="UPA00539"/>
<evidence type="ECO:0000256" key="1">
    <source>
        <dbReference type="ARBA" id="ARBA00004886"/>
    </source>
</evidence>
<keyword evidence="3" id="KW-0884">PQQ biosynthesis</keyword>
<keyword evidence="5" id="KW-1185">Reference proteome</keyword>
<comment type="pathway">
    <text evidence="1">Cofactor biosynthesis; pyrroloquinoline quinone biosynthesis.</text>
</comment>
<dbReference type="InterPro" id="IPR022479">
    <property type="entry name" value="PqqD_bac"/>
</dbReference>
<dbReference type="EMBL" id="BANC01000034">
    <property type="protein sequence ID" value="GAN79881.1"/>
    <property type="molecule type" value="Genomic_DNA"/>
</dbReference>
<evidence type="ECO:0000256" key="3">
    <source>
        <dbReference type="ARBA" id="ARBA00022905"/>
    </source>
</evidence>
<dbReference type="STRING" id="1120923.SAMN02746095_00903"/>
<dbReference type="OrthoDB" id="7995890at2"/>
<comment type="subunit">
    <text evidence="2">Monomer. Interacts with PqqE.</text>
</comment>
<reference evidence="4 5" key="1">
    <citation type="submission" date="2012-11" db="EMBL/GenBank/DDBJ databases">
        <title>Whole genome sequence of Acidocella aminolytica 101 = DSM 11237.</title>
        <authorList>
            <person name="Azuma Y."/>
            <person name="Higashiura N."/>
            <person name="Hirakawa H."/>
            <person name="Matsushita K."/>
        </authorList>
    </citation>
    <scope>NUCLEOTIDE SEQUENCE [LARGE SCALE GENOMIC DNA]</scope>
    <source>
        <strain evidence="5">101 / DSM 11237</strain>
    </source>
</reference>
<dbReference type="RefSeq" id="WP_048878315.1">
    <property type="nucleotide sequence ID" value="NZ_BANC01000034.1"/>
</dbReference>
<dbReference type="GO" id="GO:0018189">
    <property type="term" value="P:pyrroloquinoline quinone biosynthetic process"/>
    <property type="evidence" value="ECO:0007669"/>
    <property type="project" value="UniProtKB-UniPathway"/>
</dbReference>
<dbReference type="NCBIfam" id="TIGR03859">
    <property type="entry name" value="PQQ_PqqD"/>
    <property type="match status" value="1"/>
</dbReference>
<evidence type="ECO:0000256" key="2">
    <source>
        <dbReference type="ARBA" id="ARBA00011741"/>
    </source>
</evidence>
<dbReference type="AlphaFoldDB" id="A0A0D6PET8"/>
<name>A0A0D6PET8_9PROT</name>
<evidence type="ECO:0000313" key="4">
    <source>
        <dbReference type="EMBL" id="GAN79881.1"/>
    </source>
</evidence>
<dbReference type="Proteomes" id="UP000032668">
    <property type="component" value="Unassembled WGS sequence"/>
</dbReference>
<dbReference type="InterPro" id="IPR041881">
    <property type="entry name" value="PqqD_sf"/>
</dbReference>
<comment type="caution">
    <text evidence="4">The sequence shown here is derived from an EMBL/GenBank/DDBJ whole genome shotgun (WGS) entry which is preliminary data.</text>
</comment>
<dbReference type="Gene3D" id="1.10.10.1150">
    <property type="entry name" value="Coenzyme PQQ synthesis protein D (PqqD)"/>
    <property type="match status" value="1"/>
</dbReference>
<dbReference type="Pfam" id="PF05402">
    <property type="entry name" value="PqqD"/>
    <property type="match status" value="1"/>
</dbReference>
<organism evidence="4 5">
    <name type="scientific">Acidocella aminolytica 101 = DSM 11237</name>
    <dbReference type="NCBI Taxonomy" id="1120923"/>
    <lineage>
        <taxon>Bacteria</taxon>
        <taxon>Pseudomonadati</taxon>
        <taxon>Pseudomonadota</taxon>
        <taxon>Alphaproteobacteria</taxon>
        <taxon>Acetobacterales</taxon>
        <taxon>Acidocellaceae</taxon>
        <taxon>Acidocella</taxon>
    </lineage>
</organism>
<dbReference type="InterPro" id="IPR008792">
    <property type="entry name" value="PQQD"/>
</dbReference>
<accession>A0A0D6PET8</accession>
<evidence type="ECO:0000313" key="5">
    <source>
        <dbReference type="Proteomes" id="UP000032668"/>
    </source>
</evidence>
<dbReference type="GO" id="GO:0048038">
    <property type="term" value="F:quinone binding"/>
    <property type="evidence" value="ECO:0007669"/>
    <property type="project" value="InterPro"/>
</dbReference>
<sequence>MRVTPDSVPRLRRGVRRQFDKTRDTAVLMAPERVIVLDDIADAIIMECDGHRSVAEIVTVLAARYQAPEDEISSDVTEFFEDLAQAALVTL</sequence>
<gene>
    <name evidence="4" type="ORF">Aam_034_025</name>
</gene>
<protein>
    <submittedName>
        <fullName evidence="4">Coenzyme pyrrolo-quinoline quinone (PQQ) synthesis protein D PqqD</fullName>
    </submittedName>
</protein>
<proteinExistence type="predicted"/>